<evidence type="ECO:0000313" key="2">
    <source>
        <dbReference type="EMBL" id="MEN2991845.1"/>
    </source>
</evidence>
<dbReference type="SUPFAM" id="SSF53795">
    <property type="entry name" value="PEP carboxykinase-like"/>
    <property type="match status" value="1"/>
</dbReference>
<dbReference type="Proteomes" id="UP001413721">
    <property type="component" value="Unassembled WGS sequence"/>
</dbReference>
<dbReference type="InterPro" id="IPR027417">
    <property type="entry name" value="P-loop_NTPase"/>
</dbReference>
<keyword evidence="2" id="KW-0418">Kinase</keyword>
<dbReference type="Gene3D" id="3.40.50.300">
    <property type="entry name" value="P-loop containing nucleotide triphosphate hydrolases"/>
    <property type="match status" value="1"/>
</dbReference>
<protein>
    <submittedName>
        <fullName evidence="2">HPr kinase</fullName>
    </submittedName>
</protein>
<name>A0ABU9YSR2_9PROT</name>
<dbReference type="EMBL" id="JBBKTW010000015">
    <property type="protein sequence ID" value="MEN2991845.1"/>
    <property type="molecule type" value="Genomic_DNA"/>
</dbReference>
<evidence type="ECO:0000259" key="1">
    <source>
        <dbReference type="Pfam" id="PF07475"/>
    </source>
</evidence>
<dbReference type="GO" id="GO:0016301">
    <property type="term" value="F:kinase activity"/>
    <property type="evidence" value="ECO:0007669"/>
    <property type="project" value="UniProtKB-KW"/>
</dbReference>
<evidence type="ECO:0000313" key="3">
    <source>
        <dbReference type="Proteomes" id="UP001413721"/>
    </source>
</evidence>
<accession>A0ABU9YSR2</accession>
<comment type="caution">
    <text evidence="2">The sequence shown here is derived from an EMBL/GenBank/DDBJ whole genome shotgun (WGS) entry which is preliminary data.</text>
</comment>
<reference evidence="2 3" key="1">
    <citation type="submission" date="2024-03" db="EMBL/GenBank/DDBJ databases">
        <title>High-quality draft genome sequencing of Tistrella sp. BH-R2-4.</title>
        <authorList>
            <person name="Dong C."/>
        </authorList>
    </citation>
    <scope>NUCLEOTIDE SEQUENCE [LARGE SCALE GENOMIC DNA]</scope>
    <source>
        <strain evidence="2 3">BH-R2-4</strain>
    </source>
</reference>
<dbReference type="Pfam" id="PF07475">
    <property type="entry name" value="Hpr_kinase_C"/>
    <property type="match status" value="1"/>
</dbReference>
<sequence>MTYPDMPASTALHVDIRQGDLPALPSNAPRDVGVLIRIEDDMSIRITSPVGGACHLDATARTVTLDLTGATDAAAARQIFLADMLPGLLCHRRGLLPVSASAVEIGGRAVLVTGVSGAGKSMVAAELVSRGHRLVADGVVAISTRPGAAPGAKALVLPGIPGLTLRDDAAARLTGRLATARPARRLRAEIPRDRHYPSAQTVASLPLAAIFHLYQTHAGPPLELTPVRGMAAFTTLEASIRQLQEGRILRQPQPIFAALSTLLAQVAVFVLHHRRDWSAPVIIADRIEAVMSDRSTS</sequence>
<keyword evidence="3" id="KW-1185">Reference proteome</keyword>
<keyword evidence="2" id="KW-0808">Transferase</keyword>
<organism evidence="2 3">
    <name type="scientific">Tistrella arctica</name>
    <dbReference type="NCBI Taxonomy" id="3133430"/>
    <lineage>
        <taxon>Bacteria</taxon>
        <taxon>Pseudomonadati</taxon>
        <taxon>Pseudomonadota</taxon>
        <taxon>Alphaproteobacteria</taxon>
        <taxon>Geminicoccales</taxon>
        <taxon>Geminicoccaceae</taxon>
        <taxon>Tistrella</taxon>
    </lineage>
</organism>
<proteinExistence type="predicted"/>
<gene>
    <name evidence="2" type="ORF">WG926_26270</name>
</gene>
<feature type="domain" description="HPr kinase/phosphorylase C-terminal" evidence="1">
    <location>
        <begin position="100"/>
        <end position="145"/>
    </location>
</feature>
<dbReference type="InterPro" id="IPR011104">
    <property type="entry name" value="Hpr_kin/Pase_C"/>
</dbReference>
<dbReference type="RefSeq" id="WP_345936101.1">
    <property type="nucleotide sequence ID" value="NZ_JBBKTV010000020.1"/>
</dbReference>